<dbReference type="Proteomes" id="UP000218731">
    <property type="component" value="Plasmid pKF715C"/>
</dbReference>
<dbReference type="RefSeq" id="WP_096427248.1">
    <property type="nucleotide sequence ID" value="NZ_AP015032.1"/>
</dbReference>
<sequence length="213" mass="24134">MNNDRKDFEAWYAQSRGVDPVNGEAMSEETMLGLLKRNPDDDNRYWPDVQELWELWEARFGVIAAAAPEPEAVKSGLYAIRHIDNWCGERDVRTSLATYDKDGKWRYDENGAPVLEYAGDRLLNAWPLDHVGGEALTYVAGVTAAVLTIRSIMDQFREEHSEPEPAPGTSGMSEQDLATWHVMYRLEQAVRELKEGNLVPLPPAWLNQEEDNG</sequence>
<dbReference type="EMBL" id="AP015032">
    <property type="protein sequence ID" value="BAW27537.1"/>
    <property type="molecule type" value="Genomic_DNA"/>
</dbReference>
<organism evidence="1 2">
    <name type="scientific">Pseudomonas putida</name>
    <name type="common">Arthrobacter siderocapsulatus</name>
    <dbReference type="NCBI Taxonomy" id="303"/>
    <lineage>
        <taxon>Bacteria</taxon>
        <taxon>Pseudomonadati</taxon>
        <taxon>Pseudomonadota</taxon>
        <taxon>Gammaproteobacteria</taxon>
        <taxon>Pseudomonadales</taxon>
        <taxon>Pseudomonadaceae</taxon>
        <taxon>Pseudomonas</taxon>
    </lineage>
</organism>
<evidence type="ECO:0000313" key="1">
    <source>
        <dbReference type="EMBL" id="BAW27537.1"/>
    </source>
</evidence>
<reference evidence="1 2" key="1">
    <citation type="submission" date="2015-11" db="EMBL/GenBank/DDBJ databases">
        <title>Complete genome sequencing of a biphenyl-degrading bacterium, Pseudomonas putida KF715 (=NBRC110667).</title>
        <authorList>
            <person name="Suenaga H."/>
            <person name="Fujihara N."/>
            <person name="Watanabe T."/>
            <person name="Hirose J."/>
            <person name="Kimura N."/>
            <person name="Yamazoe A."/>
            <person name="Hosoyama A."/>
            <person name="Shimodaira J."/>
            <person name="Furukawa K."/>
        </authorList>
    </citation>
    <scope>NUCLEOTIDE SEQUENCE [LARGE SCALE GENOMIC DNA]</scope>
    <source>
        <strain evidence="1 2">KF715</strain>
        <plasmid evidence="2">Plasmid pkf715c dna</plasmid>
    </source>
</reference>
<dbReference type="AlphaFoldDB" id="A0A1L7NQ15"/>
<evidence type="ECO:0000313" key="2">
    <source>
        <dbReference type="Proteomes" id="UP000218731"/>
    </source>
</evidence>
<accession>A0A1L7NQ15</accession>
<geneLocation type="plasmid" evidence="2">
    <name>pkf715c dna</name>
</geneLocation>
<protein>
    <submittedName>
        <fullName evidence="1">Uncharacterized protein</fullName>
    </submittedName>
</protein>
<gene>
    <name evidence="1" type="ORF">KF715C_pC1040</name>
</gene>
<proteinExistence type="predicted"/>
<keyword evidence="1" id="KW-0614">Plasmid</keyword>
<name>A0A1L7NQ15_PSEPU</name>